<dbReference type="EMBL" id="QKWP01000326">
    <property type="protein sequence ID" value="RIB22060.1"/>
    <property type="molecule type" value="Genomic_DNA"/>
</dbReference>
<keyword evidence="2" id="KW-1185">Reference proteome</keyword>
<proteinExistence type="predicted"/>
<gene>
    <name evidence="1" type="ORF">C2G38_2174906</name>
</gene>
<name>A0A397VHV4_9GLOM</name>
<dbReference type="Proteomes" id="UP000266673">
    <property type="component" value="Unassembled WGS sequence"/>
</dbReference>
<reference evidence="1 2" key="1">
    <citation type="submission" date="2018-06" db="EMBL/GenBank/DDBJ databases">
        <title>Comparative genomics reveals the genomic features of Rhizophagus irregularis, R. cerebriforme, R. diaphanum and Gigaspora rosea, and their symbiotic lifestyle signature.</title>
        <authorList>
            <person name="Morin E."/>
            <person name="San Clemente H."/>
            <person name="Chen E.C.H."/>
            <person name="De La Providencia I."/>
            <person name="Hainaut M."/>
            <person name="Kuo A."/>
            <person name="Kohler A."/>
            <person name="Murat C."/>
            <person name="Tang N."/>
            <person name="Roy S."/>
            <person name="Loubradou J."/>
            <person name="Henrissat B."/>
            <person name="Grigoriev I.V."/>
            <person name="Corradi N."/>
            <person name="Roux C."/>
            <person name="Martin F.M."/>
        </authorList>
    </citation>
    <scope>NUCLEOTIDE SEQUENCE [LARGE SCALE GENOMIC DNA]</scope>
    <source>
        <strain evidence="1 2">DAOM 194757</strain>
    </source>
</reference>
<evidence type="ECO:0000313" key="1">
    <source>
        <dbReference type="EMBL" id="RIB22060.1"/>
    </source>
</evidence>
<sequence>MCEVGVQVNQETHEVGIQVSDITLESRVYLLQLQLSSKINEIEDLKKQLDYAYDYVMESWERVQELSKINKEITEQNNALKCKWETRYNSQKKRIDSVIQIANQERQNVYNDIESLIFNRERFLLNNLLNFTPDNWLANCNPVIINFINTLTRNDSNNHCDYTSNEKTFKKIVAIDSIYGSRHKNYVSEISLAISGIKYSLSRSKTIVDIDNHVVSSGSYTKFVNWLESLAIESEPLPEGLLFLAFNNEQ</sequence>
<evidence type="ECO:0000313" key="2">
    <source>
        <dbReference type="Proteomes" id="UP000266673"/>
    </source>
</evidence>
<comment type="caution">
    <text evidence="1">The sequence shown here is derived from an EMBL/GenBank/DDBJ whole genome shotgun (WGS) entry which is preliminary data.</text>
</comment>
<dbReference type="AlphaFoldDB" id="A0A397VHV4"/>
<protein>
    <submittedName>
        <fullName evidence="1">Uncharacterized protein</fullName>
    </submittedName>
</protein>
<organism evidence="1 2">
    <name type="scientific">Gigaspora rosea</name>
    <dbReference type="NCBI Taxonomy" id="44941"/>
    <lineage>
        <taxon>Eukaryota</taxon>
        <taxon>Fungi</taxon>
        <taxon>Fungi incertae sedis</taxon>
        <taxon>Mucoromycota</taxon>
        <taxon>Glomeromycotina</taxon>
        <taxon>Glomeromycetes</taxon>
        <taxon>Diversisporales</taxon>
        <taxon>Gigasporaceae</taxon>
        <taxon>Gigaspora</taxon>
    </lineage>
</organism>
<dbReference type="OrthoDB" id="2448326at2759"/>
<accession>A0A397VHV4</accession>